<protein>
    <submittedName>
        <fullName evidence="1">Uncharacterized protein</fullName>
    </submittedName>
</protein>
<proteinExistence type="predicted"/>
<name>A0ACB6RAX7_9PLEO</name>
<gene>
    <name evidence="1" type="ORF">BDR25DRAFT_349331</name>
</gene>
<evidence type="ECO:0000313" key="2">
    <source>
        <dbReference type="Proteomes" id="UP000799755"/>
    </source>
</evidence>
<reference evidence="1" key="1">
    <citation type="journal article" date="2020" name="Stud. Mycol.">
        <title>101 Dothideomycetes genomes: a test case for predicting lifestyles and emergence of pathogens.</title>
        <authorList>
            <person name="Haridas S."/>
            <person name="Albert R."/>
            <person name="Binder M."/>
            <person name="Bloem J."/>
            <person name="Labutti K."/>
            <person name="Salamov A."/>
            <person name="Andreopoulos B."/>
            <person name="Baker S."/>
            <person name="Barry K."/>
            <person name="Bills G."/>
            <person name="Bluhm B."/>
            <person name="Cannon C."/>
            <person name="Castanera R."/>
            <person name="Culley D."/>
            <person name="Daum C."/>
            <person name="Ezra D."/>
            <person name="Gonzalez J."/>
            <person name="Henrissat B."/>
            <person name="Kuo A."/>
            <person name="Liang C."/>
            <person name="Lipzen A."/>
            <person name="Lutzoni F."/>
            <person name="Magnuson J."/>
            <person name="Mondo S."/>
            <person name="Nolan M."/>
            <person name="Ohm R."/>
            <person name="Pangilinan J."/>
            <person name="Park H.-J."/>
            <person name="Ramirez L."/>
            <person name="Alfaro M."/>
            <person name="Sun H."/>
            <person name="Tritt A."/>
            <person name="Yoshinaga Y."/>
            <person name="Zwiers L.-H."/>
            <person name="Turgeon B."/>
            <person name="Goodwin S."/>
            <person name="Spatafora J."/>
            <person name="Crous P."/>
            <person name="Grigoriev I."/>
        </authorList>
    </citation>
    <scope>NUCLEOTIDE SEQUENCE</scope>
    <source>
        <strain evidence="1">ATCC 200398</strain>
    </source>
</reference>
<evidence type="ECO:0000313" key="1">
    <source>
        <dbReference type="EMBL" id="KAF2476205.1"/>
    </source>
</evidence>
<dbReference type="Proteomes" id="UP000799755">
    <property type="component" value="Unassembled WGS sequence"/>
</dbReference>
<comment type="caution">
    <text evidence="1">The sequence shown here is derived from an EMBL/GenBank/DDBJ whole genome shotgun (WGS) entry which is preliminary data.</text>
</comment>
<organism evidence="1 2">
    <name type="scientific">Lindgomyces ingoldianus</name>
    <dbReference type="NCBI Taxonomy" id="673940"/>
    <lineage>
        <taxon>Eukaryota</taxon>
        <taxon>Fungi</taxon>
        <taxon>Dikarya</taxon>
        <taxon>Ascomycota</taxon>
        <taxon>Pezizomycotina</taxon>
        <taxon>Dothideomycetes</taxon>
        <taxon>Pleosporomycetidae</taxon>
        <taxon>Pleosporales</taxon>
        <taxon>Lindgomycetaceae</taxon>
        <taxon>Lindgomyces</taxon>
    </lineage>
</organism>
<accession>A0ACB6RAX7</accession>
<dbReference type="EMBL" id="MU003494">
    <property type="protein sequence ID" value="KAF2476205.1"/>
    <property type="molecule type" value="Genomic_DNA"/>
</dbReference>
<keyword evidence="2" id="KW-1185">Reference proteome</keyword>
<sequence length="136" mass="14991">MQHKDAKGRPQKLQIREEVEVLTKQQTQATSKAKTSNKQETGAYGFLGMNSLSFSQDAAGSAKIFTVPRPRARFAAKGQSQNLRIVLANIRNYTTTASRVLGHGELEDINFWNGAAAARSSQIQTRVVARKGEDKE</sequence>